<evidence type="ECO:0000313" key="1">
    <source>
        <dbReference type="EMBL" id="RON41812.1"/>
    </source>
</evidence>
<organism evidence="1 2">
    <name type="scientific">Pseudomonas brassicacearum</name>
    <dbReference type="NCBI Taxonomy" id="930166"/>
    <lineage>
        <taxon>Bacteria</taxon>
        <taxon>Pseudomonadati</taxon>
        <taxon>Pseudomonadota</taxon>
        <taxon>Gammaproteobacteria</taxon>
        <taxon>Pseudomonadales</taxon>
        <taxon>Pseudomonadaceae</taxon>
        <taxon>Pseudomonas</taxon>
    </lineage>
</organism>
<evidence type="ECO:0000313" key="2">
    <source>
        <dbReference type="Proteomes" id="UP000286351"/>
    </source>
</evidence>
<comment type="caution">
    <text evidence="1">The sequence shown here is derived from an EMBL/GenBank/DDBJ whole genome shotgun (WGS) entry which is preliminary data.</text>
</comment>
<dbReference type="Proteomes" id="UP000286351">
    <property type="component" value="Unassembled WGS sequence"/>
</dbReference>
<name>A0A423JVU8_9PSED</name>
<dbReference type="AlphaFoldDB" id="A0A423JVU8"/>
<evidence type="ECO:0008006" key="3">
    <source>
        <dbReference type="Google" id="ProtNLM"/>
    </source>
</evidence>
<dbReference type="EMBL" id="MOBO01000002">
    <property type="protein sequence ID" value="RON41812.1"/>
    <property type="molecule type" value="Genomic_DNA"/>
</dbReference>
<reference evidence="1 2" key="1">
    <citation type="submission" date="2016-10" db="EMBL/GenBank/DDBJ databases">
        <title>Comparative genome analysis of multiple Pseudomonas spp. focuses on biocontrol and plant growth promoting traits.</title>
        <authorList>
            <person name="Tao X.-Y."/>
            <person name="Taylor C.G."/>
        </authorList>
    </citation>
    <scope>NUCLEOTIDE SEQUENCE [LARGE SCALE GENOMIC DNA]</scope>
    <source>
        <strain evidence="1 2">38D4</strain>
    </source>
</reference>
<dbReference type="RefSeq" id="WP_123364721.1">
    <property type="nucleotide sequence ID" value="NZ_MOBO01000002.1"/>
</dbReference>
<sequence length="680" mass="78603">MTLEDFIHLCGTTPPTDSDSARRSADRDYAKAYQLIRNKLQGDATLLFKKFNLLQKKLAIWSIKNNSNHNHYLRVLNCLSESVRGYTSENEGLGEEPNWSEAISLAVQHRHAFHWFDSQAPTDFNDQIYEFALAYANLEKYGVQFTERDHELYISEESFELIDTKIHEHCKLIGGKNLLKTVFHYLSPEYKSGPGRFVGLRQILVNKQATKANVPYGYLLAIGARHLGDKGKKEHNDEFLSLLMLCRDLTTIFEIQIYSQWETLYLPPHKFIRFLQESVWYDNLISFSQIKSQHAKLILTRLSKSFIERNLRSNELQLRDIHRVANSLIDLAKDKVASSANIRTIARHSKIQEYLVEKIMKEFLSFQPGEVNTTLEFPPVSDDIDYYFKPAVAMNGEYYLYPKSLCSLGALNSVLNVISAPNKQRSQQNDILLGYEVEDFLREQFRKKNIKIAYGAKKDKNGADEFECDLLVETDKTLFIFEIKKKGLTRKAMSGDEVSLLSDLADSLMFSHKQAMNIEYQLKTNTSLELIHKDEHSTVTLGERRIKRISVSLNDFGALQDKISLQKILLHATDTTLNHPEEKIDKELKKWREYTTEIRRLAIINGEYDGKGHPFHDSFFMSIPQIMTILSHSENCDEFESDMLLLNSMTLGTRNFYREYFHGQKIRNGAKALQKAKEPQ</sequence>
<proteinExistence type="predicted"/>
<protein>
    <recommendedName>
        <fullName evidence="3">NERD domain-containing protein</fullName>
    </recommendedName>
</protein>
<accession>A0A423JVU8</accession>
<gene>
    <name evidence="1" type="ORF">BK664_04470</name>
</gene>